<dbReference type="EMBL" id="CP060713">
    <property type="protein sequence ID" value="QNN54827.1"/>
    <property type="molecule type" value="Genomic_DNA"/>
</dbReference>
<dbReference type="KEGG" id="nmes:H9L09_04200"/>
<proteinExistence type="predicted"/>
<dbReference type="AlphaFoldDB" id="A0A7G9RGV2"/>
<keyword evidence="1" id="KW-0812">Transmembrane</keyword>
<feature type="transmembrane region" description="Helical" evidence="1">
    <location>
        <begin position="57"/>
        <end position="81"/>
    </location>
</feature>
<feature type="domain" description="VTT" evidence="2">
    <location>
        <begin position="2"/>
        <end position="105"/>
    </location>
</feature>
<name>A0A7G9RGV2_9ACTN</name>
<keyword evidence="4" id="KW-1185">Reference proteome</keyword>
<reference evidence="3 4" key="1">
    <citation type="submission" date="2020-08" db="EMBL/GenBank/DDBJ databases">
        <title>Genome sequence of Nocardioides mesophilus KACC 16243T.</title>
        <authorList>
            <person name="Hyun D.-W."/>
            <person name="Bae J.-W."/>
        </authorList>
    </citation>
    <scope>NUCLEOTIDE SEQUENCE [LARGE SCALE GENOMIC DNA]</scope>
    <source>
        <strain evidence="3 4">KACC 16243</strain>
    </source>
</reference>
<organism evidence="3 4">
    <name type="scientific">Nocardioides mesophilus</name>
    <dbReference type="NCBI Taxonomy" id="433659"/>
    <lineage>
        <taxon>Bacteria</taxon>
        <taxon>Bacillati</taxon>
        <taxon>Actinomycetota</taxon>
        <taxon>Actinomycetes</taxon>
        <taxon>Propionibacteriales</taxon>
        <taxon>Nocardioidaceae</taxon>
        <taxon>Nocardioides</taxon>
    </lineage>
</organism>
<evidence type="ECO:0000313" key="3">
    <source>
        <dbReference type="EMBL" id="QNN54827.1"/>
    </source>
</evidence>
<keyword evidence="1" id="KW-1133">Transmembrane helix</keyword>
<dbReference type="InterPro" id="IPR032816">
    <property type="entry name" value="VTT_dom"/>
</dbReference>
<accession>A0A7G9RGV2</accession>
<evidence type="ECO:0000259" key="2">
    <source>
        <dbReference type="Pfam" id="PF09335"/>
    </source>
</evidence>
<keyword evidence="1" id="KW-0472">Membrane</keyword>
<protein>
    <submittedName>
        <fullName evidence="3">VTT domain-containing protein</fullName>
    </submittedName>
</protein>
<sequence>MWWLGLVAAAGQMVGKVVWYYLGASSLQWGWIRRRLDKPKNLARLELWRHRTAERPLVAGVLLFTSALVGFPPFAIVSVLAGQLRMNLVLFLTLGLLGRWLRFVAVLGGAAWLSTALG</sequence>
<evidence type="ECO:0000313" key="4">
    <source>
        <dbReference type="Proteomes" id="UP000515947"/>
    </source>
</evidence>
<gene>
    <name evidence="3" type="ORF">H9L09_04200</name>
</gene>
<evidence type="ECO:0000256" key="1">
    <source>
        <dbReference type="SAM" id="Phobius"/>
    </source>
</evidence>
<feature type="transmembrane region" description="Helical" evidence="1">
    <location>
        <begin position="88"/>
        <end position="113"/>
    </location>
</feature>
<dbReference type="Proteomes" id="UP000515947">
    <property type="component" value="Chromosome"/>
</dbReference>
<dbReference type="Pfam" id="PF09335">
    <property type="entry name" value="VTT_dom"/>
    <property type="match status" value="1"/>
</dbReference>